<comment type="similarity">
    <text evidence="1 2">Belongs to the outer membrane factor (OMF) (TC 1.B.17) family.</text>
</comment>
<feature type="signal peptide" evidence="4">
    <location>
        <begin position="1"/>
        <end position="29"/>
    </location>
</feature>
<sequence length="519" mass="53187">MARLLPPLAAARAAALLVACALVSACALSALDTAPSDPTKPWTPPESAAADPAHAPPADGAQSGPAPAPDFRVPADPAVAVLTPTPGLSREKAYSLPELIDIAQSRNALTRIAWQQARQAALATGMVEATYLPFIAANVIGGTQKFSASLPVSIGSKDSVSTTIEGVSPQVALQWLVFDFGQRGALHEAARHNAAATNVLFNGAHQKIIYDVTRAYFLYGAARSRARISAETLANSRRIEEAADSRMRNGVGTTVEVAQARQQVAQSRFALVQAQGAERDTYQGLLAAMGVSPMTELKVRESAGRALPASIGVPTEALITSALAQRPDVLAAFSAMKASQSAIKAAEAEFLPKVYLGAVAAAGNTNLSASGLPTIGQQSSASGVVLGATMPIYDGGLRAAQLKTAESLAAVTEATFDKTRDAAAREIVISADTLRSALAAYTAASALAKAAATTYDAALDAYRAGLGSIQVATAADSGLQTARIAQSEAHAAALVAAANLAFVLGAMTSRDVPAQLIAR</sequence>
<proteinExistence type="inferred from homology"/>
<evidence type="ECO:0000256" key="2">
    <source>
        <dbReference type="PIRNR" id="PIRNR001892"/>
    </source>
</evidence>
<comment type="caution">
    <text evidence="5">The sequence shown here is derived from an EMBL/GenBank/DDBJ whole genome shotgun (WGS) entry which is preliminary data.</text>
</comment>
<dbReference type="PANTHER" id="PTHR30203">
    <property type="entry name" value="OUTER MEMBRANE CATION EFFLUX PROTEIN"/>
    <property type="match status" value="1"/>
</dbReference>
<evidence type="ECO:0000313" key="5">
    <source>
        <dbReference type="EMBL" id="RLP74394.1"/>
    </source>
</evidence>
<feature type="compositionally biased region" description="Low complexity" evidence="3">
    <location>
        <begin position="45"/>
        <end position="61"/>
    </location>
</feature>
<evidence type="ECO:0000313" key="6">
    <source>
        <dbReference type="Proteomes" id="UP000269692"/>
    </source>
</evidence>
<evidence type="ECO:0000256" key="4">
    <source>
        <dbReference type="SAM" id="SignalP"/>
    </source>
</evidence>
<accession>A0A3L7A2U2</accession>
<dbReference type="Proteomes" id="UP000269692">
    <property type="component" value="Unassembled WGS sequence"/>
</dbReference>
<dbReference type="PANTHER" id="PTHR30203:SF29">
    <property type="entry name" value="PROTEIN CYAE"/>
    <property type="match status" value="1"/>
</dbReference>
<reference evidence="5 6" key="1">
    <citation type="submission" date="2018-10" db="EMBL/GenBank/DDBJ databases">
        <title>Xanthobacter tagetidis genome sequencing and assembly.</title>
        <authorList>
            <person name="Maclea K.S."/>
            <person name="Goen A.E."/>
            <person name="Fatima S.A."/>
        </authorList>
    </citation>
    <scope>NUCLEOTIDE SEQUENCE [LARGE SCALE GENOMIC DNA]</scope>
    <source>
        <strain evidence="5 6">ATCC 700314</strain>
    </source>
</reference>
<feature type="region of interest" description="Disordered" evidence="3">
    <location>
        <begin position="34"/>
        <end position="70"/>
    </location>
</feature>
<dbReference type="InterPro" id="IPR003423">
    <property type="entry name" value="OMP_efflux"/>
</dbReference>
<protein>
    <recommendedName>
        <fullName evidence="2">Protein CyaE</fullName>
    </recommendedName>
</protein>
<keyword evidence="2" id="KW-0998">Cell outer membrane</keyword>
<keyword evidence="2" id="KW-0354">Hemolysis</keyword>
<feature type="chain" id="PRO_5018005966" description="Protein CyaE" evidence="4">
    <location>
        <begin position="30"/>
        <end position="519"/>
    </location>
</feature>
<dbReference type="AlphaFoldDB" id="A0A3L7A2U2"/>
<gene>
    <name evidence="5" type="ORF">D9R14_18680</name>
</gene>
<keyword evidence="6" id="KW-1185">Reference proteome</keyword>
<dbReference type="GO" id="GO:0009279">
    <property type="term" value="C:cell outer membrane"/>
    <property type="evidence" value="ECO:0007669"/>
    <property type="project" value="UniProtKB-SubCell"/>
</dbReference>
<dbReference type="EMBL" id="RCTF01000019">
    <property type="protein sequence ID" value="RLP74394.1"/>
    <property type="molecule type" value="Genomic_DNA"/>
</dbReference>
<dbReference type="InterPro" id="IPR028351">
    <property type="entry name" value="CyaE"/>
</dbReference>
<evidence type="ECO:0000256" key="1">
    <source>
        <dbReference type="ARBA" id="ARBA00007613"/>
    </source>
</evidence>
<dbReference type="GO" id="GO:0015562">
    <property type="term" value="F:efflux transmembrane transporter activity"/>
    <property type="evidence" value="ECO:0007669"/>
    <property type="project" value="InterPro"/>
</dbReference>
<dbReference type="PIRSF" id="PIRSF001892">
    <property type="entry name" value="CyaE"/>
    <property type="match status" value="1"/>
</dbReference>
<dbReference type="RefSeq" id="WP_121624867.1">
    <property type="nucleotide sequence ID" value="NZ_JACIIW010000003.1"/>
</dbReference>
<dbReference type="GO" id="GO:0031640">
    <property type="term" value="P:killing of cells of another organism"/>
    <property type="evidence" value="ECO:0007669"/>
    <property type="project" value="UniProtKB-KW"/>
</dbReference>
<keyword evidence="2" id="KW-0472">Membrane</keyword>
<keyword evidence="2" id="KW-0813">Transport</keyword>
<dbReference type="OrthoDB" id="5296315at2"/>
<organism evidence="5 6">
    <name type="scientific">Xanthobacter tagetidis</name>
    <dbReference type="NCBI Taxonomy" id="60216"/>
    <lineage>
        <taxon>Bacteria</taxon>
        <taxon>Pseudomonadati</taxon>
        <taxon>Pseudomonadota</taxon>
        <taxon>Alphaproteobacteria</taxon>
        <taxon>Hyphomicrobiales</taxon>
        <taxon>Xanthobacteraceae</taxon>
        <taxon>Xanthobacter</taxon>
    </lineage>
</organism>
<dbReference type="Gene3D" id="1.20.1600.10">
    <property type="entry name" value="Outer membrane efflux proteins (OEP)"/>
    <property type="match status" value="1"/>
</dbReference>
<comment type="subcellular location">
    <subcellularLocation>
        <location evidence="2">Cell outer membrane</location>
        <topology evidence="2">Peripheral membrane protein</topology>
    </subcellularLocation>
</comment>
<keyword evidence="4" id="KW-0732">Signal</keyword>
<comment type="function">
    <text evidence="2">CyaE is necessary for transport of calmodulin-sensitive adenylate cyclase-hemolysin (cyclolysin).</text>
</comment>
<dbReference type="Pfam" id="PF02321">
    <property type="entry name" value="OEP"/>
    <property type="match status" value="2"/>
</dbReference>
<name>A0A3L7A2U2_9HYPH</name>
<keyword evidence="2" id="KW-0204">Cytolysis</keyword>
<dbReference type="PROSITE" id="PS51257">
    <property type="entry name" value="PROKAR_LIPOPROTEIN"/>
    <property type="match status" value="1"/>
</dbReference>
<evidence type="ECO:0000256" key="3">
    <source>
        <dbReference type="SAM" id="MobiDB-lite"/>
    </source>
</evidence>
<dbReference type="InterPro" id="IPR010131">
    <property type="entry name" value="MdtP/NodT-like"/>
</dbReference>
<dbReference type="SUPFAM" id="SSF56954">
    <property type="entry name" value="Outer membrane efflux proteins (OEP)"/>
    <property type="match status" value="1"/>
</dbReference>